<dbReference type="EMBL" id="CM044707">
    <property type="protein sequence ID" value="KAI5654384.1"/>
    <property type="molecule type" value="Genomic_DNA"/>
</dbReference>
<protein>
    <submittedName>
        <fullName evidence="1">Uncharacterized protein</fullName>
    </submittedName>
</protein>
<keyword evidence="2" id="KW-1185">Reference proteome</keyword>
<organism evidence="1 2">
    <name type="scientific">Catharanthus roseus</name>
    <name type="common">Madagascar periwinkle</name>
    <name type="synonym">Vinca rosea</name>
    <dbReference type="NCBI Taxonomy" id="4058"/>
    <lineage>
        <taxon>Eukaryota</taxon>
        <taxon>Viridiplantae</taxon>
        <taxon>Streptophyta</taxon>
        <taxon>Embryophyta</taxon>
        <taxon>Tracheophyta</taxon>
        <taxon>Spermatophyta</taxon>
        <taxon>Magnoliopsida</taxon>
        <taxon>eudicotyledons</taxon>
        <taxon>Gunneridae</taxon>
        <taxon>Pentapetalae</taxon>
        <taxon>asterids</taxon>
        <taxon>lamiids</taxon>
        <taxon>Gentianales</taxon>
        <taxon>Apocynaceae</taxon>
        <taxon>Rauvolfioideae</taxon>
        <taxon>Vinceae</taxon>
        <taxon>Catharanthinae</taxon>
        <taxon>Catharanthus</taxon>
    </lineage>
</organism>
<name>A0ACC0A0T3_CATRO</name>
<reference evidence="2" key="1">
    <citation type="journal article" date="2023" name="Nat. Plants">
        <title>Single-cell RNA sequencing provides a high-resolution roadmap for understanding the multicellular compartmentation of specialized metabolism.</title>
        <authorList>
            <person name="Sun S."/>
            <person name="Shen X."/>
            <person name="Li Y."/>
            <person name="Li Y."/>
            <person name="Wang S."/>
            <person name="Li R."/>
            <person name="Zhang H."/>
            <person name="Shen G."/>
            <person name="Guo B."/>
            <person name="Wei J."/>
            <person name="Xu J."/>
            <person name="St-Pierre B."/>
            <person name="Chen S."/>
            <person name="Sun C."/>
        </authorList>
    </citation>
    <scope>NUCLEOTIDE SEQUENCE [LARGE SCALE GENOMIC DNA]</scope>
</reference>
<gene>
    <name evidence="1" type="ORF">M9H77_31571</name>
</gene>
<accession>A0ACC0A0T3</accession>
<proteinExistence type="predicted"/>
<comment type="caution">
    <text evidence="1">The sequence shown here is derived from an EMBL/GenBank/DDBJ whole genome shotgun (WGS) entry which is preliminary data.</text>
</comment>
<evidence type="ECO:0000313" key="2">
    <source>
        <dbReference type="Proteomes" id="UP001060085"/>
    </source>
</evidence>
<evidence type="ECO:0000313" key="1">
    <source>
        <dbReference type="EMBL" id="KAI5654384.1"/>
    </source>
</evidence>
<sequence length="122" mass="13732">MANFRAYHARLQVSVFVLFNLYKACVFFDESGYFPSIVRGFLFYTDLPCTVIIITVMVTSCGPCINLTFQNSVLTPHTDRVLTNRTYCLMESFQSSNRTVPDSILSSIGEPEPISRNAPDCV</sequence>
<dbReference type="Proteomes" id="UP001060085">
    <property type="component" value="Linkage Group LG07"/>
</dbReference>